<keyword evidence="3" id="KW-1185">Reference proteome</keyword>
<dbReference type="EMBL" id="CABPSM010000008">
    <property type="protein sequence ID" value="VVE16663.1"/>
    <property type="molecule type" value="Genomic_DNA"/>
</dbReference>
<keyword evidence="2" id="KW-0238">DNA-binding</keyword>
<reference evidence="2 3" key="1">
    <citation type="submission" date="2019-08" db="EMBL/GenBank/DDBJ databases">
        <authorList>
            <person name="Peeters C."/>
        </authorList>
    </citation>
    <scope>NUCLEOTIDE SEQUENCE [LARGE SCALE GENOMIC DNA]</scope>
    <source>
        <strain evidence="2 3">LMG 31112</strain>
    </source>
</reference>
<accession>A0A5E4VXS0</accession>
<organism evidence="2 3">
    <name type="scientific">Pandoraea horticolens</name>
    <dbReference type="NCBI Taxonomy" id="2508298"/>
    <lineage>
        <taxon>Bacteria</taxon>
        <taxon>Pseudomonadati</taxon>
        <taxon>Pseudomonadota</taxon>
        <taxon>Betaproteobacteria</taxon>
        <taxon>Burkholderiales</taxon>
        <taxon>Burkholderiaceae</taxon>
        <taxon>Pandoraea</taxon>
    </lineage>
</organism>
<dbReference type="SUPFAM" id="SSF47413">
    <property type="entry name" value="lambda repressor-like DNA-binding domains"/>
    <property type="match status" value="1"/>
</dbReference>
<dbReference type="SMART" id="SM00530">
    <property type="entry name" value="HTH_XRE"/>
    <property type="match status" value="1"/>
</dbReference>
<dbReference type="Pfam" id="PF01381">
    <property type="entry name" value="HTH_3"/>
    <property type="match status" value="1"/>
</dbReference>
<sequence length="383" mass="42405">MKIVPTDYKTPGQLIDALLTERGWHKRVLAIILGIDDSGVNRIVSDKRAVDAPLAIALEEVFGVPAEMFLDLQKSYDLARARIIARPDPKRAARAQLFGGLPVAEMIKRGWLDAENPRDVAEVERAMSRFFKVESGSEVEILPHAAKKTEVLGSATFVQLAWLYRVREIASEMLVPKFTQHSGRKALERLSLLLAAAEEARHVPRILAESGIRFVVVESLTGAKIDGACMWLDEHSPVIGMSLRHDRIDNFWFVLRHELEHVLQGHGRQSRQAILDAELEGENAGTGANVSEEERVANAAAADFCVPQKKLDAFVARKAPFFAERDLLGFAKTINVHPGLIAGQLQHRTGRYDRFRAHLSKIRSIVAPSAMVDGWGDVAPVGL</sequence>
<dbReference type="PANTHER" id="PTHR43236">
    <property type="entry name" value="ANTITOXIN HIGA1"/>
    <property type="match status" value="1"/>
</dbReference>
<name>A0A5E4VXS0_9BURK</name>
<dbReference type="PROSITE" id="PS50943">
    <property type="entry name" value="HTH_CROC1"/>
    <property type="match status" value="1"/>
</dbReference>
<dbReference type="CDD" id="cd00093">
    <property type="entry name" value="HTH_XRE"/>
    <property type="match status" value="1"/>
</dbReference>
<dbReference type="GO" id="GO:0003677">
    <property type="term" value="F:DNA binding"/>
    <property type="evidence" value="ECO:0007669"/>
    <property type="project" value="UniProtKB-KW"/>
</dbReference>
<dbReference type="Proteomes" id="UP000343317">
    <property type="component" value="Unassembled WGS sequence"/>
</dbReference>
<evidence type="ECO:0000313" key="3">
    <source>
        <dbReference type="Proteomes" id="UP000343317"/>
    </source>
</evidence>
<gene>
    <name evidence="2" type="ORF">PHO31112_02908</name>
</gene>
<feature type="domain" description="HTH cro/C1-type" evidence="1">
    <location>
        <begin position="15"/>
        <end position="69"/>
    </location>
</feature>
<evidence type="ECO:0000313" key="2">
    <source>
        <dbReference type="EMBL" id="VVE16663.1"/>
    </source>
</evidence>
<evidence type="ECO:0000259" key="1">
    <source>
        <dbReference type="PROSITE" id="PS50943"/>
    </source>
</evidence>
<dbReference type="InterPro" id="IPR010982">
    <property type="entry name" value="Lambda_DNA-bd_dom_sf"/>
</dbReference>
<dbReference type="InterPro" id="IPR052345">
    <property type="entry name" value="Rad_response_metalloprotease"/>
</dbReference>
<dbReference type="Gene3D" id="1.10.260.40">
    <property type="entry name" value="lambda repressor-like DNA-binding domains"/>
    <property type="match status" value="1"/>
</dbReference>
<dbReference type="InterPro" id="IPR001387">
    <property type="entry name" value="Cro/C1-type_HTH"/>
</dbReference>
<dbReference type="PANTHER" id="PTHR43236:SF1">
    <property type="entry name" value="BLL7220 PROTEIN"/>
    <property type="match status" value="1"/>
</dbReference>
<proteinExistence type="predicted"/>
<protein>
    <submittedName>
        <fullName evidence="2">DNA-binding protein</fullName>
    </submittedName>
</protein>
<dbReference type="RefSeq" id="WP_150621150.1">
    <property type="nucleotide sequence ID" value="NZ_CABPSM010000008.1"/>
</dbReference>
<dbReference type="AlphaFoldDB" id="A0A5E4VXS0"/>